<dbReference type="EMBL" id="BMCK01000002">
    <property type="protein sequence ID" value="GGD18959.1"/>
    <property type="molecule type" value="Genomic_DNA"/>
</dbReference>
<dbReference type="Proteomes" id="UP000630594">
    <property type="component" value="Unassembled WGS sequence"/>
</dbReference>
<comment type="caution">
    <text evidence="2">The sequence shown here is derived from an EMBL/GenBank/DDBJ whole genome shotgun (WGS) entry which is preliminary data.</text>
</comment>
<feature type="transmembrane region" description="Helical" evidence="1">
    <location>
        <begin position="110"/>
        <end position="133"/>
    </location>
</feature>
<gene>
    <name evidence="2" type="ORF">GCM10007231_17630</name>
</gene>
<dbReference type="RefSeq" id="WP_202977926.1">
    <property type="nucleotide sequence ID" value="NZ_BMCK01000002.1"/>
</dbReference>
<proteinExistence type="predicted"/>
<sequence>MVHVTSPVGPVPTTRAQRLRPVLAAGAVVGAATLALHLRDPHVQGSWGFCPTALVGFACPFCGSLRAVHHLTDLDLVAAASSNLVLVAAAPVAVVLWLRAVLRAWQGRQPLLPALPAAAWWGIGVALAVFALWRNLPVPLGEWLAP</sequence>
<keyword evidence="1" id="KW-0812">Transmembrane</keyword>
<dbReference type="Pfam" id="PF10825">
    <property type="entry name" value="DUF2752"/>
    <property type="match status" value="1"/>
</dbReference>
<evidence type="ECO:0000256" key="1">
    <source>
        <dbReference type="SAM" id="Phobius"/>
    </source>
</evidence>
<evidence type="ECO:0000313" key="3">
    <source>
        <dbReference type="Proteomes" id="UP000630594"/>
    </source>
</evidence>
<keyword evidence="1" id="KW-1133">Transmembrane helix</keyword>
<reference evidence="3" key="1">
    <citation type="journal article" date="2019" name="Int. J. Syst. Evol. Microbiol.">
        <title>The Global Catalogue of Microorganisms (GCM) 10K type strain sequencing project: providing services to taxonomists for standard genome sequencing and annotation.</title>
        <authorList>
            <consortium name="The Broad Institute Genomics Platform"/>
            <consortium name="The Broad Institute Genome Sequencing Center for Infectious Disease"/>
            <person name="Wu L."/>
            <person name="Ma J."/>
        </authorList>
    </citation>
    <scope>NUCLEOTIDE SEQUENCE [LARGE SCALE GENOMIC DNA]</scope>
    <source>
        <strain evidence="3">CCM 7403</strain>
    </source>
</reference>
<evidence type="ECO:0000313" key="2">
    <source>
        <dbReference type="EMBL" id="GGD18959.1"/>
    </source>
</evidence>
<keyword evidence="3" id="KW-1185">Reference proteome</keyword>
<organism evidence="2 3">
    <name type="scientific">Nocardioides daphniae</name>
    <dbReference type="NCBI Taxonomy" id="402297"/>
    <lineage>
        <taxon>Bacteria</taxon>
        <taxon>Bacillati</taxon>
        <taxon>Actinomycetota</taxon>
        <taxon>Actinomycetes</taxon>
        <taxon>Propionibacteriales</taxon>
        <taxon>Nocardioidaceae</taxon>
        <taxon>Nocardioides</taxon>
    </lineage>
</organism>
<name>A0ABQ1QAM2_9ACTN</name>
<feature type="transmembrane region" description="Helical" evidence="1">
    <location>
        <begin position="76"/>
        <end position="98"/>
    </location>
</feature>
<accession>A0ABQ1QAM2</accession>
<dbReference type="InterPro" id="IPR021215">
    <property type="entry name" value="DUF2752"/>
</dbReference>
<feature type="transmembrane region" description="Helical" evidence="1">
    <location>
        <begin position="21"/>
        <end position="38"/>
    </location>
</feature>
<evidence type="ECO:0008006" key="4">
    <source>
        <dbReference type="Google" id="ProtNLM"/>
    </source>
</evidence>
<keyword evidence="1" id="KW-0472">Membrane</keyword>
<protein>
    <recommendedName>
        <fullName evidence="4">DUF2752 domain-containing protein</fullName>
    </recommendedName>
</protein>